<dbReference type="InterPro" id="IPR013785">
    <property type="entry name" value="Aldolase_TIM"/>
</dbReference>
<dbReference type="InterPro" id="IPR007197">
    <property type="entry name" value="rSAM"/>
</dbReference>
<keyword evidence="6" id="KW-0411">Iron-sulfur</keyword>
<keyword evidence="4" id="KW-0479">Metal-binding</keyword>
<dbReference type="NCBIfam" id="TIGR02495">
    <property type="entry name" value="NrdG2"/>
    <property type="match status" value="1"/>
</dbReference>
<sequence length="236" mass="26118">MHIAGWQKVSLVDYPGKVACTLFTGGCNLRCPYCHNSELLEGPLPAQDIQEVLAYLDARKGILDGVVVSGGEPCLQPDLAAFLARLKEKDLLVKLDTNGCYPDLLGEILNRHLVDYVAMDWKNAPEDYALTVGREVSPLEQVTGSLDKLLSGSVPFELRTTVVEQLHTERSFEKIRDYLEPLLAKKGKKIPAFYLQAFKDRDTVPFAGFTAPDKKSLERYAALLEPLADKVGLRGV</sequence>
<dbReference type="SUPFAM" id="SSF102114">
    <property type="entry name" value="Radical SAM enzymes"/>
    <property type="match status" value="1"/>
</dbReference>
<evidence type="ECO:0000256" key="3">
    <source>
        <dbReference type="ARBA" id="ARBA00022691"/>
    </source>
</evidence>
<evidence type="ECO:0000313" key="9">
    <source>
        <dbReference type="Proteomes" id="UP000441455"/>
    </source>
</evidence>
<reference evidence="8 9" key="1">
    <citation type="submission" date="2019-08" db="EMBL/GenBank/DDBJ databases">
        <title>In-depth cultivation of the pig gut microbiome towards novel bacterial diversity and tailored functional studies.</title>
        <authorList>
            <person name="Wylensek D."/>
            <person name="Hitch T.C.A."/>
            <person name="Clavel T."/>
        </authorList>
    </citation>
    <scope>NUCLEOTIDE SEQUENCE [LARGE SCALE GENOMIC DNA]</scope>
    <source>
        <strain evidence="8 9">WCA-389-WT-5B</strain>
    </source>
</reference>
<dbReference type="PANTHER" id="PTHR30352">
    <property type="entry name" value="PYRUVATE FORMATE-LYASE-ACTIVATING ENZYME"/>
    <property type="match status" value="1"/>
</dbReference>
<evidence type="ECO:0000259" key="7">
    <source>
        <dbReference type="PROSITE" id="PS51918"/>
    </source>
</evidence>
<dbReference type="GO" id="GO:0004748">
    <property type="term" value="F:ribonucleoside-diphosphate reductase activity, thioredoxin disulfide as acceptor"/>
    <property type="evidence" value="ECO:0007669"/>
    <property type="project" value="TreeGrafter"/>
</dbReference>
<dbReference type="CDD" id="cd01335">
    <property type="entry name" value="Radical_SAM"/>
    <property type="match status" value="1"/>
</dbReference>
<organism evidence="8 9">
    <name type="scientific">Acidaminococcus fermentans</name>
    <dbReference type="NCBI Taxonomy" id="905"/>
    <lineage>
        <taxon>Bacteria</taxon>
        <taxon>Bacillati</taxon>
        <taxon>Bacillota</taxon>
        <taxon>Negativicutes</taxon>
        <taxon>Acidaminococcales</taxon>
        <taxon>Acidaminococcaceae</taxon>
        <taxon>Acidaminococcus</taxon>
    </lineage>
</organism>
<evidence type="ECO:0000256" key="1">
    <source>
        <dbReference type="ARBA" id="ARBA00001966"/>
    </source>
</evidence>
<keyword evidence="5" id="KW-0408">Iron</keyword>
<dbReference type="InterPro" id="IPR034457">
    <property type="entry name" value="Organic_radical-activating"/>
</dbReference>
<evidence type="ECO:0000256" key="2">
    <source>
        <dbReference type="ARBA" id="ARBA00022485"/>
    </source>
</evidence>
<evidence type="ECO:0000256" key="5">
    <source>
        <dbReference type="ARBA" id="ARBA00023004"/>
    </source>
</evidence>
<dbReference type="AlphaFoldDB" id="A0A6N7W054"/>
<name>A0A6N7W054_ACIFE</name>
<comment type="caution">
    <text evidence="8">The sequence shown here is derived from an EMBL/GenBank/DDBJ whole genome shotgun (WGS) entry which is preliminary data.</text>
</comment>
<dbReference type="PROSITE" id="PS51918">
    <property type="entry name" value="RADICAL_SAM"/>
    <property type="match status" value="1"/>
</dbReference>
<accession>A0A6N7W054</accession>
<feature type="domain" description="Radical SAM core" evidence="7">
    <location>
        <begin position="13"/>
        <end position="234"/>
    </location>
</feature>
<dbReference type="PANTHER" id="PTHR30352:SF2">
    <property type="entry name" value="ANAEROBIC RIBONUCLEOSIDE-TRIPHOSPHATE REDUCTASE-ACTIVATING PROTEIN"/>
    <property type="match status" value="1"/>
</dbReference>
<evidence type="ECO:0000313" key="8">
    <source>
        <dbReference type="EMBL" id="MSS82791.1"/>
    </source>
</evidence>
<proteinExistence type="predicted"/>
<dbReference type="RefSeq" id="WP_154488509.1">
    <property type="nucleotide sequence ID" value="NZ_VULN01000014.1"/>
</dbReference>
<evidence type="ECO:0000256" key="6">
    <source>
        <dbReference type="ARBA" id="ARBA00023014"/>
    </source>
</evidence>
<dbReference type="Proteomes" id="UP000441455">
    <property type="component" value="Unassembled WGS sequence"/>
</dbReference>
<keyword evidence="2" id="KW-0004">4Fe-4S</keyword>
<dbReference type="SFLD" id="SFLDG01094">
    <property type="entry name" value="Uncharacterised_Radical_SAM_Su"/>
    <property type="match status" value="1"/>
</dbReference>
<dbReference type="InterPro" id="IPR012840">
    <property type="entry name" value="NrdG2"/>
</dbReference>
<evidence type="ECO:0000256" key="4">
    <source>
        <dbReference type="ARBA" id="ARBA00022723"/>
    </source>
</evidence>
<comment type="cofactor">
    <cofactor evidence="1">
        <name>[4Fe-4S] cluster</name>
        <dbReference type="ChEBI" id="CHEBI:49883"/>
    </cofactor>
</comment>
<keyword evidence="3" id="KW-0949">S-adenosyl-L-methionine</keyword>
<dbReference type="SFLD" id="SFLDS00029">
    <property type="entry name" value="Radical_SAM"/>
    <property type="match status" value="1"/>
</dbReference>
<dbReference type="GO" id="GO:0046872">
    <property type="term" value="F:metal ion binding"/>
    <property type="evidence" value="ECO:0007669"/>
    <property type="project" value="UniProtKB-KW"/>
</dbReference>
<dbReference type="EMBL" id="VULN01000014">
    <property type="protein sequence ID" value="MSS82791.1"/>
    <property type="molecule type" value="Genomic_DNA"/>
</dbReference>
<dbReference type="GO" id="GO:0051539">
    <property type="term" value="F:4 iron, 4 sulfur cluster binding"/>
    <property type="evidence" value="ECO:0007669"/>
    <property type="project" value="UniProtKB-KW"/>
</dbReference>
<protein>
    <submittedName>
        <fullName evidence="8">Anaerobic ribonucleoside-triphosphate reductase activating protein</fullName>
    </submittedName>
</protein>
<gene>
    <name evidence="8" type="ORF">FX155_09325</name>
</gene>
<dbReference type="Pfam" id="PF04055">
    <property type="entry name" value="Radical_SAM"/>
    <property type="match status" value="1"/>
</dbReference>
<dbReference type="InterPro" id="IPR058240">
    <property type="entry name" value="rSAM_sf"/>
</dbReference>
<dbReference type="OrthoDB" id="9782387at2"/>
<dbReference type="Gene3D" id="3.20.20.70">
    <property type="entry name" value="Aldolase class I"/>
    <property type="match status" value="1"/>
</dbReference>